<name>A0A0G4FLQ6_9ALVE</name>
<dbReference type="AlphaFoldDB" id="A0A0G4FLQ6"/>
<feature type="compositionally biased region" description="Basic and acidic residues" evidence="1">
    <location>
        <begin position="153"/>
        <end position="166"/>
    </location>
</feature>
<evidence type="ECO:0000256" key="1">
    <source>
        <dbReference type="SAM" id="MobiDB-lite"/>
    </source>
</evidence>
<feature type="compositionally biased region" description="Polar residues" evidence="1">
    <location>
        <begin position="168"/>
        <end position="179"/>
    </location>
</feature>
<dbReference type="VEuPathDB" id="CryptoDB:Cvel_17575"/>
<organism evidence="2">
    <name type="scientific">Chromera velia CCMP2878</name>
    <dbReference type="NCBI Taxonomy" id="1169474"/>
    <lineage>
        <taxon>Eukaryota</taxon>
        <taxon>Sar</taxon>
        <taxon>Alveolata</taxon>
        <taxon>Colpodellida</taxon>
        <taxon>Chromeraceae</taxon>
        <taxon>Chromera</taxon>
    </lineage>
</organism>
<feature type="region of interest" description="Disordered" evidence="1">
    <location>
        <begin position="133"/>
        <end position="179"/>
    </location>
</feature>
<protein>
    <recommendedName>
        <fullName evidence="3">RAP domain-containing protein</fullName>
    </recommendedName>
</protein>
<accession>A0A0G4FLQ6</accession>
<evidence type="ECO:0000313" key="2">
    <source>
        <dbReference type="EMBL" id="CEM14713.1"/>
    </source>
</evidence>
<sequence length="653" mass="71261">MKRGVSSRQLILAVETASLRRQSQSGFSSSVAVRLRKGNKVLPRLQTYPFVNDANAQKKRAGGWMVSREGGAFSFEGVGDGSLVQGEGEELNHQMKMDEDCSHFVRLCRSVERGGAVVNSDLMKRLFRSLRQLISPSPPSSSSPSSSSPSRCVRLDRAEIDSERRPSYSPSRGDNRSRLQCLSPSEMAGAIFHFSKALRGCSVLQETVRTRAPKRKDVDLLLNAPLLHSGLGMLEEFPEREMAMYALAVSYTHTAGAASETQTLSRLQSVVEAAKPSLDRWDPRRLANLAWSLAAAFSGPGTVPERESVPALGARERKEWFGGREKLMGSVMQVVAAASDSETGHFGKMDLQSVVTLCWAVSRCVSLSREPPPREWFDRAAEEILKKLEGGEGISLSPLGAATLAASFARVHVPKEGQSRYAKVTEALVNEVVDRPVTSLDNSAFRNLVAGAGGCGGLKSKGAEWAAREAVSRLRSPRPPTSQECLDLCWAFSKRETGVVSEKALVFSSVVEAVESGRVNLTVRQGARLLTSVVRVAVRLRGRRGGVGEMQSSSDCVGAFDRLLRLFLERVEMGVFVVGDLSNSELFHLCSSLSLMQAKVGFSVERQKVGADVGKLFLVLQEESRNPQRGALQTWERKRIDETADSVCQLVCQ</sequence>
<proteinExistence type="predicted"/>
<dbReference type="EMBL" id="CDMZ01000455">
    <property type="protein sequence ID" value="CEM14713.1"/>
    <property type="molecule type" value="Genomic_DNA"/>
</dbReference>
<gene>
    <name evidence="2" type="ORF">Cvel_17575</name>
</gene>
<reference evidence="2" key="1">
    <citation type="submission" date="2014-11" db="EMBL/GenBank/DDBJ databases">
        <authorList>
            <person name="Otto D Thomas"/>
            <person name="Naeem Raeece"/>
        </authorList>
    </citation>
    <scope>NUCLEOTIDE SEQUENCE</scope>
</reference>
<evidence type="ECO:0008006" key="3">
    <source>
        <dbReference type="Google" id="ProtNLM"/>
    </source>
</evidence>